<dbReference type="AlphaFoldDB" id="A0ABD1YLT6"/>
<gene>
    <name evidence="1" type="ORF">R1flu_016427</name>
</gene>
<organism evidence="1 2">
    <name type="scientific">Riccia fluitans</name>
    <dbReference type="NCBI Taxonomy" id="41844"/>
    <lineage>
        <taxon>Eukaryota</taxon>
        <taxon>Viridiplantae</taxon>
        <taxon>Streptophyta</taxon>
        <taxon>Embryophyta</taxon>
        <taxon>Marchantiophyta</taxon>
        <taxon>Marchantiopsida</taxon>
        <taxon>Marchantiidae</taxon>
        <taxon>Marchantiales</taxon>
        <taxon>Ricciaceae</taxon>
        <taxon>Riccia</taxon>
    </lineage>
</organism>
<protein>
    <submittedName>
        <fullName evidence="1">Uncharacterized protein</fullName>
    </submittedName>
</protein>
<reference evidence="1 2" key="1">
    <citation type="submission" date="2024-09" db="EMBL/GenBank/DDBJ databases">
        <title>Chromosome-scale assembly of Riccia fluitans.</title>
        <authorList>
            <person name="Paukszto L."/>
            <person name="Sawicki J."/>
            <person name="Karawczyk K."/>
            <person name="Piernik-Szablinska J."/>
            <person name="Szczecinska M."/>
            <person name="Mazdziarz M."/>
        </authorList>
    </citation>
    <scope>NUCLEOTIDE SEQUENCE [LARGE SCALE GENOMIC DNA]</scope>
    <source>
        <strain evidence="1">Rf_01</strain>
        <tissue evidence="1">Aerial parts of the thallus</tissue>
    </source>
</reference>
<dbReference type="Proteomes" id="UP001605036">
    <property type="component" value="Unassembled WGS sequence"/>
</dbReference>
<name>A0ABD1YLT6_9MARC</name>
<sequence>MDVDALLPSLMMKDHLNRLRDALDESQRERKPMKNQELKEAQGLTAKLQKKNLALTEDLQPRKFQELWQQIASSSALPGSVPSGGRSASLRQ</sequence>
<proteinExistence type="predicted"/>
<comment type="caution">
    <text evidence="1">The sequence shown here is derived from an EMBL/GenBank/DDBJ whole genome shotgun (WGS) entry which is preliminary data.</text>
</comment>
<dbReference type="EMBL" id="JBHFFA010000004">
    <property type="protein sequence ID" value="KAL2631741.1"/>
    <property type="molecule type" value="Genomic_DNA"/>
</dbReference>
<evidence type="ECO:0000313" key="1">
    <source>
        <dbReference type="EMBL" id="KAL2631741.1"/>
    </source>
</evidence>
<accession>A0ABD1YLT6</accession>
<evidence type="ECO:0000313" key="2">
    <source>
        <dbReference type="Proteomes" id="UP001605036"/>
    </source>
</evidence>
<keyword evidence="2" id="KW-1185">Reference proteome</keyword>